<evidence type="ECO:0000256" key="1">
    <source>
        <dbReference type="ARBA" id="ARBA00042002"/>
    </source>
</evidence>
<dbReference type="InterPro" id="IPR014730">
    <property type="entry name" value="ETF_a/b_N"/>
</dbReference>
<evidence type="ECO:0000259" key="2">
    <source>
        <dbReference type="SMART" id="SM00893"/>
    </source>
</evidence>
<dbReference type="PANTHER" id="PTHR21294:SF17">
    <property type="entry name" value="PROTEIN FIXA"/>
    <property type="match status" value="1"/>
</dbReference>
<evidence type="ECO:0000313" key="4">
    <source>
        <dbReference type="Proteomes" id="UP000005384"/>
    </source>
</evidence>
<protein>
    <recommendedName>
        <fullName evidence="1">Electron transfer flavoprotein small subunit</fullName>
    </recommendedName>
</protein>
<dbReference type="EMBL" id="ADLN01000105">
    <property type="protein sequence ID" value="EHI58181.1"/>
    <property type="molecule type" value="Genomic_DNA"/>
</dbReference>
<dbReference type="Pfam" id="PF01012">
    <property type="entry name" value="ETF"/>
    <property type="match status" value="1"/>
</dbReference>
<dbReference type="GO" id="GO:0009055">
    <property type="term" value="F:electron transfer activity"/>
    <property type="evidence" value="ECO:0007669"/>
    <property type="project" value="InterPro"/>
</dbReference>
<dbReference type="CDD" id="cd01714">
    <property type="entry name" value="ETF_beta"/>
    <property type="match status" value="1"/>
</dbReference>
<sequence>MKLLVCVKYVPSATEGIRMDENHSLVRDGVIHQLNVADESAVELALRLRGEGSVTVMSMGKAELEEGMRELLAKGVDDAVLLTDRRFAGADTYATARTLAGAVSLLGPFDLILCGRRAVDGETGQVPAELAAMLGAPCVTNVIAVTAVKKEGTVANCRPEDTSIMERLCMEENGFWCTRLVENGTMELLAPKGAVISLCEYSYILRNAGIKGRREAGRKKVRVLSAGELGIAGEDCGLRGSPTRVKRVERQTAGRRHVKLLEKVEELAERLKEEMD</sequence>
<dbReference type="InterPro" id="IPR033948">
    <property type="entry name" value="ETF_beta_N"/>
</dbReference>
<reference evidence="3 4" key="1">
    <citation type="submission" date="2011-08" db="EMBL/GenBank/DDBJ databases">
        <title>The Genome Sequence of Clostridium hathewayi WAL-18680.</title>
        <authorList>
            <consortium name="The Broad Institute Genome Sequencing Platform"/>
            <person name="Earl A."/>
            <person name="Ward D."/>
            <person name="Feldgarden M."/>
            <person name="Gevers D."/>
            <person name="Finegold S.M."/>
            <person name="Summanen P.H."/>
            <person name="Molitoris D.R."/>
            <person name="Song M."/>
            <person name="Daigneault M."/>
            <person name="Allen-Vercoe E."/>
            <person name="Young S.K."/>
            <person name="Zeng Q."/>
            <person name="Gargeya S."/>
            <person name="Fitzgerald M."/>
            <person name="Haas B."/>
            <person name="Abouelleil A."/>
            <person name="Alvarado L."/>
            <person name="Arachchi H.M."/>
            <person name="Berlin A."/>
            <person name="Brown A."/>
            <person name="Chapman S.B."/>
            <person name="Chen Z."/>
            <person name="Dunbar C."/>
            <person name="Freedman E."/>
            <person name="Gearin G."/>
            <person name="Gellesch M."/>
            <person name="Goldberg J."/>
            <person name="Griggs A."/>
            <person name="Gujja S."/>
            <person name="Heiman D."/>
            <person name="Howarth C."/>
            <person name="Larson L."/>
            <person name="Lui A."/>
            <person name="MacDonald P.J.P."/>
            <person name="Montmayeur A."/>
            <person name="Murphy C."/>
            <person name="Neiman D."/>
            <person name="Pearson M."/>
            <person name="Priest M."/>
            <person name="Roberts A."/>
            <person name="Saif S."/>
            <person name="Shea T."/>
            <person name="Shenoy N."/>
            <person name="Sisk P."/>
            <person name="Stolte C."/>
            <person name="Sykes S."/>
            <person name="Wortman J."/>
            <person name="Nusbaum C."/>
            <person name="Birren B."/>
        </authorList>
    </citation>
    <scope>NUCLEOTIDE SEQUENCE [LARGE SCALE GENOMIC DNA]</scope>
    <source>
        <strain evidence="3 4">WAL-18680</strain>
    </source>
</reference>
<dbReference type="Proteomes" id="UP000005384">
    <property type="component" value="Unassembled WGS sequence"/>
</dbReference>
<feature type="domain" description="Electron transfer flavoprotein alpha/beta-subunit N-terminal" evidence="2">
    <location>
        <begin position="22"/>
        <end position="233"/>
    </location>
</feature>
<accession>G5IJZ7</accession>
<dbReference type="InterPro" id="IPR012255">
    <property type="entry name" value="ETF_b"/>
</dbReference>
<comment type="caution">
    <text evidence="3">The sequence shown here is derived from an EMBL/GenBank/DDBJ whole genome shotgun (WGS) entry which is preliminary data.</text>
</comment>
<name>G5IJZ7_9FIRM</name>
<dbReference type="RefSeq" id="WP_006781816.1">
    <property type="nucleotide sequence ID" value="NZ_CP040506.1"/>
</dbReference>
<keyword evidence="4" id="KW-1185">Reference proteome</keyword>
<dbReference type="PANTHER" id="PTHR21294">
    <property type="entry name" value="ELECTRON TRANSFER FLAVOPROTEIN BETA-SUBUNIT"/>
    <property type="match status" value="1"/>
</dbReference>
<gene>
    <name evidence="3" type="ORF">HMPREF9473_03825</name>
</gene>
<dbReference type="AlphaFoldDB" id="G5IJZ7"/>
<dbReference type="SUPFAM" id="SSF52402">
    <property type="entry name" value="Adenine nucleotide alpha hydrolases-like"/>
    <property type="match status" value="1"/>
</dbReference>
<dbReference type="SMART" id="SM00893">
    <property type="entry name" value="ETF"/>
    <property type="match status" value="1"/>
</dbReference>
<dbReference type="PATRIC" id="fig|742737.3.peg.3805"/>
<dbReference type="PIRSF" id="PIRSF000090">
    <property type="entry name" value="Beta-ETF"/>
    <property type="match status" value="1"/>
</dbReference>
<evidence type="ECO:0000313" key="3">
    <source>
        <dbReference type="EMBL" id="EHI58181.1"/>
    </source>
</evidence>
<dbReference type="InterPro" id="IPR014729">
    <property type="entry name" value="Rossmann-like_a/b/a_fold"/>
</dbReference>
<proteinExistence type="predicted"/>
<organism evidence="3 4">
    <name type="scientific">Hungatella hathewayi WAL-18680</name>
    <dbReference type="NCBI Taxonomy" id="742737"/>
    <lineage>
        <taxon>Bacteria</taxon>
        <taxon>Bacillati</taxon>
        <taxon>Bacillota</taxon>
        <taxon>Clostridia</taxon>
        <taxon>Lachnospirales</taxon>
        <taxon>Lachnospiraceae</taxon>
        <taxon>Hungatella</taxon>
    </lineage>
</organism>
<dbReference type="HOGENOM" id="CLU_060196_2_1_9"/>
<dbReference type="Gene3D" id="3.40.50.620">
    <property type="entry name" value="HUPs"/>
    <property type="match status" value="1"/>
</dbReference>